<dbReference type="OrthoDB" id="4056069at2"/>
<sequence>MADYIERWFYDVTPVWRLPYPDPAELEHPPCIRRGIGPFARSVRRLLPKAPTLCCWFHDGSWAQVSEAAIGLVEAKAAEGLVGDELVDAVTATVQEIEPPTKWFGEAVMSLIDGGEPINYGSVADWKDGKPFYIGGRHRAMAMMQQGVHRTVTMRLELLDPATGEILRD</sequence>
<reference evidence="1 2" key="1">
    <citation type="submission" date="2018-03" db="EMBL/GenBank/DDBJ databases">
        <title>Genomic Encyclopedia of Type Strains, Phase III (KMG-III): the genomes of soil and plant-associated and newly described type strains.</title>
        <authorList>
            <person name="Whitman W."/>
        </authorList>
    </citation>
    <scope>NUCLEOTIDE SEQUENCE [LARGE SCALE GENOMIC DNA]</scope>
    <source>
        <strain evidence="1 2">CGMCC 4.7067</strain>
    </source>
</reference>
<keyword evidence="2" id="KW-1185">Reference proteome</keyword>
<accession>A0A2T0U6L9</accession>
<dbReference type="AlphaFoldDB" id="A0A2T0U6L9"/>
<dbReference type="RefSeq" id="WP_106366878.1">
    <property type="nucleotide sequence ID" value="NZ_PVTJ01000017.1"/>
</dbReference>
<name>A0A2T0U6L9_9ACTN</name>
<evidence type="ECO:0000313" key="1">
    <source>
        <dbReference type="EMBL" id="PRY53532.1"/>
    </source>
</evidence>
<protein>
    <submittedName>
        <fullName evidence="1">Uncharacterized protein</fullName>
    </submittedName>
</protein>
<proteinExistence type="predicted"/>
<dbReference type="Proteomes" id="UP000238176">
    <property type="component" value="Unassembled WGS sequence"/>
</dbReference>
<gene>
    <name evidence="1" type="ORF">B0I28_11731</name>
</gene>
<organism evidence="1 2">
    <name type="scientific">Glycomyces artemisiae</name>
    <dbReference type="NCBI Taxonomy" id="1076443"/>
    <lineage>
        <taxon>Bacteria</taxon>
        <taxon>Bacillati</taxon>
        <taxon>Actinomycetota</taxon>
        <taxon>Actinomycetes</taxon>
        <taxon>Glycomycetales</taxon>
        <taxon>Glycomycetaceae</taxon>
        <taxon>Glycomyces</taxon>
    </lineage>
</organism>
<evidence type="ECO:0000313" key="2">
    <source>
        <dbReference type="Proteomes" id="UP000238176"/>
    </source>
</evidence>
<comment type="caution">
    <text evidence="1">The sequence shown here is derived from an EMBL/GenBank/DDBJ whole genome shotgun (WGS) entry which is preliminary data.</text>
</comment>
<dbReference type="EMBL" id="PVTJ01000017">
    <property type="protein sequence ID" value="PRY53532.1"/>
    <property type="molecule type" value="Genomic_DNA"/>
</dbReference>